<dbReference type="SUPFAM" id="SSF53448">
    <property type="entry name" value="Nucleotide-diphospho-sugar transferases"/>
    <property type="match status" value="1"/>
</dbReference>
<evidence type="ECO:0000313" key="3">
    <source>
        <dbReference type="Proteomes" id="UP000281691"/>
    </source>
</evidence>
<dbReference type="EMBL" id="RKQP01000004">
    <property type="protein sequence ID" value="RPE82702.1"/>
    <property type="molecule type" value="Genomic_DNA"/>
</dbReference>
<dbReference type="Pfam" id="PF00535">
    <property type="entry name" value="Glycos_transf_2"/>
    <property type="match status" value="1"/>
</dbReference>
<gene>
    <name evidence="2" type="ORF">EDC46_1373</name>
</gene>
<dbReference type="InterPro" id="IPR001173">
    <property type="entry name" value="Glyco_trans_2-like"/>
</dbReference>
<dbReference type="AlphaFoldDB" id="A0A3N4VI25"/>
<comment type="caution">
    <text evidence="2">The sequence shown here is derived from an EMBL/GenBank/DDBJ whole genome shotgun (WGS) entry which is preliminary data.</text>
</comment>
<feature type="domain" description="Glycosyltransferase 2-like" evidence="1">
    <location>
        <begin position="3"/>
        <end position="165"/>
    </location>
</feature>
<dbReference type="InterPro" id="IPR029044">
    <property type="entry name" value="Nucleotide-diphossugar_trans"/>
</dbReference>
<keyword evidence="2" id="KW-0808">Transferase</keyword>
<dbReference type="PANTHER" id="PTHR22916:SF3">
    <property type="entry name" value="UDP-GLCNAC:BETAGAL BETA-1,3-N-ACETYLGLUCOSAMINYLTRANSFERASE-LIKE PROTEIN 1"/>
    <property type="match status" value="1"/>
</dbReference>
<organism evidence="2 3">
    <name type="scientific">Vespertiliibacter pulmonis</name>
    <dbReference type="NCBI Taxonomy" id="1443036"/>
    <lineage>
        <taxon>Bacteria</taxon>
        <taxon>Pseudomonadati</taxon>
        <taxon>Pseudomonadota</taxon>
        <taxon>Gammaproteobacteria</taxon>
        <taxon>Pasteurellales</taxon>
        <taxon>Pasteurellaceae</taxon>
        <taxon>Vespertiliibacter</taxon>
    </lineage>
</organism>
<dbReference type="OrthoDB" id="9801954at2"/>
<proteinExistence type="predicted"/>
<keyword evidence="3" id="KW-1185">Reference proteome</keyword>
<accession>A0A3N4VI25</accession>
<evidence type="ECO:0000313" key="2">
    <source>
        <dbReference type="EMBL" id="RPE82702.1"/>
    </source>
</evidence>
<sequence length="271" mass="32133">MLSVLMSVYCRENPHYFNQAMKSIWDSQTVKPDEIILVEDGKLTEELYKVIKIWKEKLAHTLKVISLEKNIGTGGAKREGLKHCCGDFIAIMDTDDISEPERFEKQLDFFKHNSDVDAIGTWISEIDENNNVTRSVVKYPTNNEELYKFFSIRDPIPHMTSMFRRRFFVEKKVEYLSEVKMAEDTLLWYQAYKSDCILANIPYVGVRVRMISNLFYRRGDPVKSIQLLKFRLFRINRELKYGFRADLYAIVYFMMSLSPAFVKKWLYKNFR</sequence>
<dbReference type="Gene3D" id="3.90.550.10">
    <property type="entry name" value="Spore Coat Polysaccharide Biosynthesis Protein SpsA, Chain A"/>
    <property type="match status" value="1"/>
</dbReference>
<dbReference type="RefSeq" id="WP_124211523.1">
    <property type="nucleotide sequence ID" value="NZ_CP016615.1"/>
</dbReference>
<reference evidence="2 3" key="1">
    <citation type="submission" date="2018-11" db="EMBL/GenBank/DDBJ databases">
        <title>Genomic Encyclopedia of Type Strains, Phase IV (KMG-IV): sequencing the most valuable type-strain genomes for metagenomic binning, comparative biology and taxonomic classification.</title>
        <authorList>
            <person name="Goeker M."/>
        </authorList>
    </citation>
    <scope>NUCLEOTIDE SEQUENCE [LARGE SCALE GENOMIC DNA]</scope>
    <source>
        <strain evidence="2 3">DSM 27238</strain>
    </source>
</reference>
<dbReference type="Proteomes" id="UP000281691">
    <property type="component" value="Unassembled WGS sequence"/>
</dbReference>
<protein>
    <submittedName>
        <fullName evidence="2">Glycosyl transferase family 2</fullName>
    </submittedName>
</protein>
<dbReference type="PANTHER" id="PTHR22916">
    <property type="entry name" value="GLYCOSYLTRANSFERASE"/>
    <property type="match status" value="1"/>
</dbReference>
<dbReference type="GO" id="GO:0016758">
    <property type="term" value="F:hexosyltransferase activity"/>
    <property type="evidence" value="ECO:0007669"/>
    <property type="project" value="UniProtKB-ARBA"/>
</dbReference>
<evidence type="ECO:0000259" key="1">
    <source>
        <dbReference type="Pfam" id="PF00535"/>
    </source>
</evidence>
<name>A0A3N4VI25_9PAST</name>